<reference evidence="2 3" key="1">
    <citation type="submission" date="2017-02" db="EMBL/GenBank/DDBJ databases">
        <authorList>
            <person name="Peterson S.W."/>
        </authorList>
    </citation>
    <scope>NUCLEOTIDE SEQUENCE [LARGE SCALE GENOMIC DNA]</scope>
    <source>
        <strain evidence="2 3">3F5N</strain>
    </source>
</reference>
<feature type="transmembrane region" description="Helical" evidence="1">
    <location>
        <begin position="67"/>
        <end position="84"/>
    </location>
</feature>
<feature type="transmembrane region" description="Helical" evidence="1">
    <location>
        <begin position="43"/>
        <end position="61"/>
    </location>
</feature>
<dbReference type="AlphaFoldDB" id="A0A1R4F0S7"/>
<dbReference type="EMBL" id="FUIE01000015">
    <property type="protein sequence ID" value="SJM49474.1"/>
    <property type="molecule type" value="Genomic_DNA"/>
</dbReference>
<proteinExistence type="predicted"/>
<dbReference type="OrthoDB" id="7210917at2"/>
<keyword evidence="1" id="KW-1133">Transmembrane helix</keyword>
<dbReference type="Proteomes" id="UP000195766">
    <property type="component" value="Unassembled WGS sequence"/>
</dbReference>
<keyword evidence="1" id="KW-0472">Membrane</keyword>
<protein>
    <submittedName>
        <fullName evidence="2">Uncharacterized protein</fullName>
    </submittedName>
</protein>
<evidence type="ECO:0000313" key="2">
    <source>
        <dbReference type="EMBL" id="SJM49474.1"/>
    </source>
</evidence>
<gene>
    <name evidence="2" type="ORF">FM111_01845</name>
</gene>
<evidence type="ECO:0000256" key="1">
    <source>
        <dbReference type="SAM" id="Phobius"/>
    </source>
</evidence>
<accession>A0A1R4F0S7</accession>
<evidence type="ECO:0000313" key="3">
    <source>
        <dbReference type="Proteomes" id="UP000195766"/>
    </source>
</evidence>
<name>A0A1R4F0S7_BREDI</name>
<keyword evidence="1" id="KW-0812">Transmembrane</keyword>
<organism evidence="2 3">
    <name type="scientific">Brevundimonas diminuta 3F5N</name>
    <dbReference type="NCBI Taxonomy" id="1255603"/>
    <lineage>
        <taxon>Bacteria</taxon>
        <taxon>Pseudomonadati</taxon>
        <taxon>Pseudomonadota</taxon>
        <taxon>Alphaproteobacteria</taxon>
        <taxon>Caulobacterales</taxon>
        <taxon>Caulobacteraceae</taxon>
        <taxon>Brevundimonas</taxon>
    </lineage>
</organism>
<sequence length="96" mass="10409">MTWVDWIAALASSYGSACLQLRAQALKPRMGDYPEGPGDVRRALFALSLVLGAYALTVAVGDYSASHTEALLVCAVAYTAHVLWRNVRRQSVNRVA</sequence>
<dbReference type="RefSeq" id="WP_087139041.1">
    <property type="nucleotide sequence ID" value="NZ_FUIE01000015.1"/>
</dbReference>